<dbReference type="GO" id="GO:0005840">
    <property type="term" value="C:ribosome"/>
    <property type="evidence" value="ECO:0007669"/>
    <property type="project" value="UniProtKB-KW"/>
</dbReference>
<dbReference type="Pfam" id="PF00583">
    <property type="entry name" value="Acetyltransf_1"/>
    <property type="match status" value="1"/>
</dbReference>
<evidence type="ECO:0000259" key="1">
    <source>
        <dbReference type="PROSITE" id="PS51186"/>
    </source>
</evidence>
<dbReference type="EMBL" id="JAUSUV010000006">
    <property type="protein sequence ID" value="MDQ0417358.1"/>
    <property type="molecule type" value="Genomic_DNA"/>
</dbReference>
<dbReference type="SUPFAM" id="SSF55729">
    <property type="entry name" value="Acyl-CoA N-acyltransferases (Nat)"/>
    <property type="match status" value="1"/>
</dbReference>
<name>A0AAJ1WSU9_9BACL</name>
<dbReference type="Gene3D" id="3.40.630.30">
    <property type="match status" value="1"/>
</dbReference>
<keyword evidence="2" id="KW-0689">Ribosomal protein</keyword>
<dbReference type="GO" id="GO:0016747">
    <property type="term" value="F:acyltransferase activity, transferring groups other than amino-acyl groups"/>
    <property type="evidence" value="ECO:0007669"/>
    <property type="project" value="InterPro"/>
</dbReference>
<sequence>MERLFESPNFIFDRLNEQTWVHFIEVQRSNHYYWSFFNDDAQFNTHRFLRTWREYGSVMIGITRKSDGFRIGMIDTIPTHPKYGVPHISLLTIHARYHGHGYGQKVLYLFINYMEWKRVGIHVLAINTPAMKFWKQQGFQTISSEYVKTCKGMQELIHMEKEF</sequence>
<proteinExistence type="predicted"/>
<comment type="caution">
    <text evidence="2">The sequence shown here is derived from an EMBL/GenBank/DDBJ whole genome shotgun (WGS) entry which is preliminary data.</text>
</comment>
<protein>
    <submittedName>
        <fullName evidence="2">Ribosomal protein S18 acetylase RimI-like enzyme</fullName>
    </submittedName>
</protein>
<keyword evidence="3" id="KW-1185">Reference proteome</keyword>
<evidence type="ECO:0000313" key="2">
    <source>
        <dbReference type="EMBL" id="MDQ0417358.1"/>
    </source>
</evidence>
<evidence type="ECO:0000313" key="3">
    <source>
        <dbReference type="Proteomes" id="UP001238450"/>
    </source>
</evidence>
<reference evidence="2 3" key="1">
    <citation type="submission" date="2023-07" db="EMBL/GenBank/DDBJ databases">
        <title>Genomic Encyclopedia of Type Strains, Phase IV (KMG-IV): sequencing the most valuable type-strain genomes for metagenomic binning, comparative biology and taxonomic classification.</title>
        <authorList>
            <person name="Goeker M."/>
        </authorList>
    </citation>
    <scope>NUCLEOTIDE SEQUENCE [LARGE SCALE GENOMIC DNA]</scope>
    <source>
        <strain evidence="2 3">DSM 46876</strain>
    </source>
</reference>
<dbReference type="InterPro" id="IPR000182">
    <property type="entry name" value="GNAT_dom"/>
</dbReference>
<dbReference type="CDD" id="cd04301">
    <property type="entry name" value="NAT_SF"/>
    <property type="match status" value="1"/>
</dbReference>
<dbReference type="AlphaFoldDB" id="A0AAJ1WSU9"/>
<feature type="domain" description="N-acetyltransferase" evidence="1">
    <location>
        <begin position="21"/>
        <end position="163"/>
    </location>
</feature>
<accession>A0AAJ1WSU9</accession>
<dbReference type="Proteomes" id="UP001238450">
    <property type="component" value="Unassembled WGS sequence"/>
</dbReference>
<dbReference type="PROSITE" id="PS51186">
    <property type="entry name" value="GNAT"/>
    <property type="match status" value="1"/>
</dbReference>
<dbReference type="InterPro" id="IPR016181">
    <property type="entry name" value="Acyl_CoA_acyltransferase"/>
</dbReference>
<organism evidence="2 3">
    <name type="scientific">Croceifilum oryzae</name>
    <dbReference type="NCBI Taxonomy" id="1553429"/>
    <lineage>
        <taxon>Bacteria</taxon>
        <taxon>Bacillati</taxon>
        <taxon>Bacillota</taxon>
        <taxon>Bacilli</taxon>
        <taxon>Bacillales</taxon>
        <taxon>Thermoactinomycetaceae</taxon>
        <taxon>Croceifilum</taxon>
    </lineage>
</organism>
<keyword evidence="2" id="KW-0687">Ribonucleoprotein</keyword>
<gene>
    <name evidence="2" type="ORF">J2Z48_001531</name>
</gene>
<dbReference type="RefSeq" id="WP_307252379.1">
    <property type="nucleotide sequence ID" value="NZ_JAUSUV010000006.1"/>
</dbReference>